<evidence type="ECO:0000313" key="2">
    <source>
        <dbReference type="EMBL" id="MSS37887.1"/>
    </source>
</evidence>
<dbReference type="RefSeq" id="WP_328597566.1">
    <property type="nucleotide sequence ID" value="NZ_VUMD01000015.1"/>
</dbReference>
<sequence length="120" mass="13494">MTESRLVYIASPYAGDIQSNVEFAKDACRFAVSQGVTPLAVHLLYPQILDDRIPDERTAGIQMGLRVLKACDELWVCGDFISHGMQAELDAAKEWGIPIKQIRAEELLDWEVPDRSMEMV</sequence>
<comment type="caution">
    <text evidence="2">The sequence shown here is derived from an EMBL/GenBank/DDBJ whole genome shotgun (WGS) entry which is preliminary data.</text>
</comment>
<dbReference type="Gene3D" id="3.40.50.10400">
    <property type="entry name" value="Hypothetical protein PA1492"/>
    <property type="match status" value="1"/>
</dbReference>
<proteinExistence type="predicted"/>
<dbReference type="Pfam" id="PF24963">
    <property type="entry name" value="DUF7768"/>
    <property type="match status" value="1"/>
</dbReference>
<keyword evidence="3" id="KW-1185">Reference proteome</keyword>
<protein>
    <submittedName>
        <fullName evidence="2">DUF4406 domain-containing protein</fullName>
    </submittedName>
</protein>
<evidence type="ECO:0000313" key="3">
    <source>
        <dbReference type="Proteomes" id="UP000429958"/>
    </source>
</evidence>
<dbReference type="Proteomes" id="UP000429958">
    <property type="component" value="Unassembled WGS sequence"/>
</dbReference>
<feature type="domain" description="DUF7768" evidence="1">
    <location>
        <begin position="6"/>
        <end position="101"/>
    </location>
</feature>
<organism evidence="2 3">
    <name type="scientific">Clostridium porci</name>
    <dbReference type="NCBI Taxonomy" id="2605778"/>
    <lineage>
        <taxon>Bacteria</taxon>
        <taxon>Bacillati</taxon>
        <taxon>Bacillota</taxon>
        <taxon>Clostridia</taxon>
        <taxon>Eubacteriales</taxon>
        <taxon>Clostridiaceae</taxon>
        <taxon>Clostridium</taxon>
    </lineage>
</organism>
<dbReference type="EMBL" id="VUMD01000015">
    <property type="protein sequence ID" value="MSS37887.1"/>
    <property type="molecule type" value="Genomic_DNA"/>
</dbReference>
<dbReference type="InterPro" id="IPR056670">
    <property type="entry name" value="DUF7768"/>
</dbReference>
<reference evidence="2 3" key="1">
    <citation type="submission" date="2019-08" db="EMBL/GenBank/DDBJ databases">
        <title>In-depth cultivation of the pig gut microbiome towards novel bacterial diversity and tailored functional studies.</title>
        <authorList>
            <person name="Wylensek D."/>
            <person name="Hitch T.C.A."/>
            <person name="Clavel T."/>
        </authorList>
    </citation>
    <scope>NUCLEOTIDE SEQUENCE [LARGE SCALE GENOMIC DNA]</scope>
    <source>
        <strain evidence="2 3">WCA-389-WT-23D1</strain>
    </source>
</reference>
<gene>
    <name evidence="2" type="ORF">FYJ39_15295</name>
</gene>
<dbReference type="AlphaFoldDB" id="A0A7X2NN44"/>
<name>A0A7X2NN44_9CLOT</name>
<evidence type="ECO:0000259" key="1">
    <source>
        <dbReference type="Pfam" id="PF24963"/>
    </source>
</evidence>
<accession>A0A7X2NN44</accession>